<name>A0A5B0MGX9_PUCGR</name>
<evidence type="ECO:0000313" key="1">
    <source>
        <dbReference type="EMBL" id="KAA1075941.1"/>
    </source>
</evidence>
<reference evidence="3 4" key="1">
    <citation type="submission" date="2019-05" db="EMBL/GenBank/DDBJ databases">
        <title>Emergence of the Ug99 lineage of the wheat stem rust pathogen through somatic hybridization.</title>
        <authorList>
            <person name="Li F."/>
            <person name="Upadhyaya N.M."/>
            <person name="Sperschneider J."/>
            <person name="Matny O."/>
            <person name="Nguyen-Phuc H."/>
            <person name="Mago R."/>
            <person name="Raley C."/>
            <person name="Miller M.E."/>
            <person name="Silverstein K.A.T."/>
            <person name="Henningsen E."/>
            <person name="Hirsch C.D."/>
            <person name="Visser B."/>
            <person name="Pretorius Z.A."/>
            <person name="Steffenson B.J."/>
            <person name="Schwessinger B."/>
            <person name="Dodds P.N."/>
            <person name="Figueroa M."/>
        </authorList>
    </citation>
    <scope>NUCLEOTIDE SEQUENCE [LARGE SCALE GENOMIC DNA]</scope>
    <source>
        <strain evidence="2">21-0</strain>
        <strain evidence="1 4">Ug99</strain>
    </source>
</reference>
<protein>
    <submittedName>
        <fullName evidence="1">Uncharacterized protein</fullName>
    </submittedName>
</protein>
<accession>A0A5B0MGX9</accession>
<dbReference type="AlphaFoldDB" id="A0A5B0MGX9"/>
<evidence type="ECO:0000313" key="2">
    <source>
        <dbReference type="EMBL" id="KAA1091293.1"/>
    </source>
</evidence>
<comment type="caution">
    <text evidence="1">The sequence shown here is derived from an EMBL/GenBank/DDBJ whole genome shotgun (WGS) entry which is preliminary data.</text>
</comment>
<organism evidence="1 4">
    <name type="scientific">Puccinia graminis f. sp. tritici</name>
    <dbReference type="NCBI Taxonomy" id="56615"/>
    <lineage>
        <taxon>Eukaryota</taxon>
        <taxon>Fungi</taxon>
        <taxon>Dikarya</taxon>
        <taxon>Basidiomycota</taxon>
        <taxon>Pucciniomycotina</taxon>
        <taxon>Pucciniomycetes</taxon>
        <taxon>Pucciniales</taxon>
        <taxon>Pucciniaceae</taxon>
        <taxon>Puccinia</taxon>
    </lineage>
</organism>
<sequence>MINKRRAVQSSERLIRATSQNPQYHLRKPINKKSLERYSDTLTANVYGNILCSCSDLQWRRSSPRIEATFIRRRRVLLAGLSRVDKYPDPGLQVTGTTK</sequence>
<evidence type="ECO:0000313" key="4">
    <source>
        <dbReference type="Proteomes" id="UP000325313"/>
    </source>
</evidence>
<proteinExistence type="predicted"/>
<evidence type="ECO:0000313" key="3">
    <source>
        <dbReference type="Proteomes" id="UP000324748"/>
    </source>
</evidence>
<dbReference type="EMBL" id="VSWC01000092">
    <property type="protein sequence ID" value="KAA1091293.1"/>
    <property type="molecule type" value="Genomic_DNA"/>
</dbReference>
<gene>
    <name evidence="2" type="ORF">PGT21_030467</name>
    <name evidence="1" type="ORF">PGTUg99_029884</name>
</gene>
<dbReference type="Proteomes" id="UP000325313">
    <property type="component" value="Unassembled WGS sequence"/>
</dbReference>
<dbReference type="Proteomes" id="UP000324748">
    <property type="component" value="Unassembled WGS sequence"/>
</dbReference>
<keyword evidence="3" id="KW-1185">Reference proteome</keyword>
<dbReference type="EMBL" id="VDEP01000471">
    <property type="protein sequence ID" value="KAA1075941.1"/>
    <property type="molecule type" value="Genomic_DNA"/>
</dbReference>